<dbReference type="GO" id="GO:0042981">
    <property type="term" value="P:regulation of apoptotic process"/>
    <property type="evidence" value="ECO:0007669"/>
    <property type="project" value="TreeGrafter"/>
</dbReference>
<evidence type="ECO:0000313" key="3">
    <source>
        <dbReference type="WBParaSite" id="scaffold5114_cov233.g9077"/>
    </source>
</evidence>
<dbReference type="GO" id="GO:0032483">
    <property type="term" value="P:regulation of Rab protein signal transduction"/>
    <property type="evidence" value="ECO:0007669"/>
    <property type="project" value="TreeGrafter"/>
</dbReference>
<feature type="domain" description="MAP kinase-activating death" evidence="1">
    <location>
        <begin position="55"/>
        <end position="144"/>
    </location>
</feature>
<evidence type="ECO:0000313" key="2">
    <source>
        <dbReference type="Proteomes" id="UP000887561"/>
    </source>
</evidence>
<dbReference type="Proteomes" id="UP000887561">
    <property type="component" value="Unplaced"/>
</dbReference>
<organism evidence="2 3">
    <name type="scientific">Meloidogyne javanica</name>
    <name type="common">Root-knot nematode worm</name>
    <dbReference type="NCBI Taxonomy" id="6303"/>
    <lineage>
        <taxon>Eukaryota</taxon>
        <taxon>Metazoa</taxon>
        <taxon>Ecdysozoa</taxon>
        <taxon>Nematoda</taxon>
        <taxon>Chromadorea</taxon>
        <taxon>Rhabditida</taxon>
        <taxon>Tylenchina</taxon>
        <taxon>Tylenchomorpha</taxon>
        <taxon>Tylenchoidea</taxon>
        <taxon>Meloidogynidae</taxon>
        <taxon>Meloidogyninae</taxon>
        <taxon>Meloidogyne</taxon>
        <taxon>Meloidogyne incognita group</taxon>
    </lineage>
</organism>
<dbReference type="PANTHER" id="PTHR13008:SF7">
    <property type="entry name" value="MAP KINASE-ACTIVATING DEATH DOMAIN PROTEIN"/>
    <property type="match status" value="1"/>
</dbReference>
<name>A0A915MV36_MELJA</name>
<dbReference type="PANTHER" id="PTHR13008">
    <property type="entry name" value="MAP-KINASE ACTIVATING DEATH DOMAIN PROTEIN MADD /DENN/AEX-3 C.ELEGANS"/>
    <property type="match status" value="1"/>
</dbReference>
<dbReference type="InterPro" id="IPR039980">
    <property type="entry name" value="MADD"/>
</dbReference>
<keyword evidence="2" id="KW-1185">Reference proteome</keyword>
<evidence type="ECO:0000259" key="1">
    <source>
        <dbReference type="Pfam" id="PF25328"/>
    </source>
</evidence>
<dbReference type="AlphaFoldDB" id="A0A915MV36"/>
<protein>
    <recommendedName>
        <fullName evidence="1">MAP kinase-activating death domain-containing protein</fullName>
    </recommendedName>
</protein>
<accession>A0A915MV36</accession>
<sequence>QERWWYERMVNMTYSPKARVLCLWQRHDDQCRQLYNAMKSAMERAASRGKYQTAGRDLGGEFPIHDVERNEGGLLKVRIDGIQIQFVNSQELIELSNIKKCNTLGGNMFVIEEYDRKRGRLIQRRYISTAATTIAWCMHRVFSIHIALGDCPPTQNNKKTFDQNALTVYKSPRQENEHRAVLPLRVPSEEEEKNLPNNFLQIQNQRSSQRSNSFSYGGEGENGGLRIKKFEGQILLPMEI</sequence>
<reference evidence="3" key="1">
    <citation type="submission" date="2022-11" db="UniProtKB">
        <authorList>
            <consortium name="WormBaseParasite"/>
        </authorList>
    </citation>
    <scope>IDENTIFICATION</scope>
</reference>
<dbReference type="Pfam" id="PF25328">
    <property type="entry name" value="PH_MADD"/>
    <property type="match status" value="1"/>
</dbReference>
<dbReference type="WBParaSite" id="scaffold5114_cov233.g9077">
    <property type="protein sequence ID" value="scaffold5114_cov233.g9077"/>
    <property type="gene ID" value="scaffold5114_cov233.g9077"/>
</dbReference>
<dbReference type="GO" id="GO:0005829">
    <property type="term" value="C:cytosol"/>
    <property type="evidence" value="ECO:0007669"/>
    <property type="project" value="TreeGrafter"/>
</dbReference>
<dbReference type="InterPro" id="IPR057469">
    <property type="entry name" value="PH_MADD"/>
</dbReference>
<dbReference type="GO" id="GO:0005085">
    <property type="term" value="F:guanyl-nucleotide exchange factor activity"/>
    <property type="evidence" value="ECO:0007669"/>
    <property type="project" value="TreeGrafter"/>
</dbReference>
<proteinExistence type="predicted"/>